<keyword evidence="5" id="KW-0653">Protein transport</keyword>
<evidence type="ECO:0000259" key="8">
    <source>
        <dbReference type="PROSITE" id="PS50166"/>
    </source>
</evidence>
<evidence type="ECO:0000313" key="9">
    <source>
        <dbReference type="EMBL" id="CAD9710515.1"/>
    </source>
</evidence>
<dbReference type="InterPro" id="IPR016024">
    <property type="entry name" value="ARM-type_fold"/>
</dbReference>
<dbReference type="SUPFAM" id="SSF48371">
    <property type="entry name" value="ARM repeat"/>
    <property type="match status" value="2"/>
</dbReference>
<comment type="similarity">
    <text evidence="2">Belongs to the exportin family.</text>
</comment>
<dbReference type="InterPro" id="IPR014877">
    <property type="entry name" value="XPO1_C_dom"/>
</dbReference>
<evidence type="ECO:0000256" key="6">
    <source>
        <dbReference type="ARBA" id="ARBA00023242"/>
    </source>
</evidence>
<dbReference type="InterPro" id="IPR040485">
    <property type="entry name" value="XPO1_repeat_3"/>
</dbReference>
<dbReference type="Pfam" id="PF18784">
    <property type="entry name" value="CRM1_repeat_2"/>
    <property type="match status" value="1"/>
</dbReference>
<evidence type="ECO:0000256" key="4">
    <source>
        <dbReference type="ARBA" id="ARBA00022816"/>
    </source>
</evidence>
<dbReference type="InterPro" id="IPR045065">
    <property type="entry name" value="XPO1/5"/>
</dbReference>
<dbReference type="SMART" id="SM00913">
    <property type="entry name" value="IBN_N"/>
    <property type="match status" value="1"/>
</dbReference>
<dbReference type="GO" id="GO:0006611">
    <property type="term" value="P:protein export from nucleus"/>
    <property type="evidence" value="ECO:0007669"/>
    <property type="project" value="InterPro"/>
</dbReference>
<dbReference type="GO" id="GO:0005049">
    <property type="term" value="F:nuclear export signal receptor activity"/>
    <property type="evidence" value="ECO:0007669"/>
    <property type="project" value="InterPro"/>
</dbReference>
<dbReference type="GO" id="GO:0000056">
    <property type="term" value="P:ribosomal small subunit export from nucleus"/>
    <property type="evidence" value="ECO:0007669"/>
    <property type="project" value="TreeGrafter"/>
</dbReference>
<gene>
    <name evidence="9" type="ORF">RMAR1173_LOCUS21508</name>
</gene>
<accession>A0A7S2SV89</accession>
<dbReference type="PROSITE" id="PS50166">
    <property type="entry name" value="IMPORTIN_B_NT"/>
    <property type="match status" value="1"/>
</dbReference>
<dbReference type="PANTHER" id="PTHR11223">
    <property type="entry name" value="EXPORTIN 1/5"/>
    <property type="match status" value="1"/>
</dbReference>
<dbReference type="Pfam" id="PF18777">
    <property type="entry name" value="CRM1_repeat"/>
    <property type="match status" value="1"/>
</dbReference>
<dbReference type="PANTHER" id="PTHR11223:SF2">
    <property type="entry name" value="EXPORTIN-1"/>
    <property type="match status" value="1"/>
</dbReference>
<evidence type="ECO:0000256" key="1">
    <source>
        <dbReference type="ARBA" id="ARBA00004123"/>
    </source>
</evidence>
<keyword evidence="6" id="KW-0539">Nucleus</keyword>
<feature type="domain" description="Importin N-terminal" evidence="8">
    <location>
        <begin position="41"/>
        <end position="107"/>
    </location>
</feature>
<evidence type="ECO:0000256" key="5">
    <source>
        <dbReference type="ARBA" id="ARBA00022927"/>
    </source>
</evidence>
<dbReference type="FunFam" id="1.25.10.10:FF:001255">
    <property type="entry name" value="Exportin 1"/>
    <property type="match status" value="1"/>
</dbReference>
<keyword evidence="3" id="KW-0813">Transport</keyword>
<name>A0A7S2SV89_9STRA</name>
<dbReference type="Gene3D" id="1.25.10.10">
    <property type="entry name" value="Leucine-rich Repeat Variant"/>
    <property type="match status" value="1"/>
</dbReference>
<organism evidence="9">
    <name type="scientific">Rhizochromulina marina</name>
    <dbReference type="NCBI Taxonomy" id="1034831"/>
    <lineage>
        <taxon>Eukaryota</taxon>
        <taxon>Sar</taxon>
        <taxon>Stramenopiles</taxon>
        <taxon>Ochrophyta</taxon>
        <taxon>Dictyochophyceae</taxon>
        <taxon>Rhizochromulinales</taxon>
        <taxon>Rhizochromulina</taxon>
    </lineage>
</organism>
<dbReference type="InterPro" id="IPR041235">
    <property type="entry name" value="Exp1_repeat_2"/>
</dbReference>
<dbReference type="GO" id="GO:0000055">
    <property type="term" value="P:ribosomal large subunit export from nucleus"/>
    <property type="evidence" value="ECO:0007669"/>
    <property type="project" value="TreeGrafter"/>
</dbReference>
<dbReference type="AlphaFoldDB" id="A0A7S2SV89"/>
<sequence length="1102" mass="125306">MGSIEEARALLLDFSQPFDVALFEKVVEAAYQAANPDQPPASRLLVELQEHPDMWTRADAILEQCSSPSARFFGALVLTDAIKTKWKAMSPEHRDGIKNYVVQKIIALSSDEATMQAEKVFLHKLNMALVCILQHEWPHNWPDFISEIYSASASNEVLCENNMHILQLLSEEVFEVKDQITSTKAKALKESLNKEFAQIFDLCFKVLQGSERPSLLNGTLVTLQRFLTWIPLGYIFETPLILLLVEKFFPVPMFRHATIECLTEIASLKDEQYDTVFVQMYIQFLNQVTQVIQPDTTTIAALYDHSDSDEKFVKLLALFLSNFFKAHLPLLETSEHQRALDHGLLYLICISELEDNEIFKICLDYWRDFSSELYTAATQFRTGQRPPLALGGGGGVAAPGQREPYRPEALLHRIRTVMICKMAKPEEVLVVEDENGDIVREAQRDTEVIAQYKTMRETLVFLTHLNYDDTDSIMLDKLSAQVDGSAWSPHSLNTLCWAIGSISGAMSEEEEKRFLVIVIKDLLHLCENKRGKDNKAVIASNIMYVVGQYPRFLRAHWKFLRTVVNKLFEFMHELHPGVRDMACDTFLKIAQKCKRKFVTRQNNEQPYFYELTEKVPVHTRELEPHQIYTFYEASACMLSDRLPPSAAEEPLDRTQCLLALLAQPNAAWTAIMTAAGASIDSLWQHDTVRELQKILKINQRICSAVGGLYYSQLGNTFVDMMNIYKTYSDQMFNFVAQNGEIGIHHAVFKAMRGVKRDILRLLATFVSRCAEPDAPPADVAENVLPILLEATPNGVLGDYFRSIPQARDADVLALYSTVIAKLPLGDGGSGSAVQHIMEALFQCTLEMIVGNFEDFPDIRLQFFQLLRSINQHSFGSLFSVPPEQQKLVVDSVAWAIRHTERNIAETGLDILYELLQNVERHPQMAQEFYRGFLLELIKEVFHVMTDRLHKNGFKMHSTLLRHMIHVVEMGQVTTPLFDLSAATPGMTNQAFLREHITGLLVSAFPHLTKAQVVLFVSGTKSQDPIHGHQGLFDVNMDLPTFKQLLRDFLVQIKEFAAEDNQDLYYEETQQTREQQLTSEHARRQAVPGILNPYEVPDDMADL</sequence>
<proteinExistence type="inferred from homology"/>
<reference evidence="9" key="1">
    <citation type="submission" date="2021-01" db="EMBL/GenBank/DDBJ databases">
        <authorList>
            <person name="Corre E."/>
            <person name="Pelletier E."/>
            <person name="Niang G."/>
            <person name="Scheremetjew M."/>
            <person name="Finn R."/>
            <person name="Kale V."/>
            <person name="Holt S."/>
            <person name="Cochrane G."/>
            <person name="Meng A."/>
            <person name="Brown T."/>
            <person name="Cohen L."/>
        </authorList>
    </citation>
    <scope>NUCLEOTIDE SEQUENCE</scope>
    <source>
        <strain evidence="9">CCMP1243</strain>
    </source>
</reference>
<dbReference type="InterPro" id="IPR041123">
    <property type="entry name" value="CRM1_repeat"/>
</dbReference>
<dbReference type="GO" id="GO:0051028">
    <property type="term" value="P:mRNA transport"/>
    <property type="evidence" value="ECO:0007669"/>
    <property type="project" value="UniProtKB-KW"/>
</dbReference>
<dbReference type="GO" id="GO:0005737">
    <property type="term" value="C:cytoplasm"/>
    <property type="evidence" value="ECO:0007669"/>
    <property type="project" value="TreeGrafter"/>
</dbReference>
<dbReference type="Pfam" id="PF03810">
    <property type="entry name" value="IBN_N"/>
    <property type="match status" value="1"/>
</dbReference>
<dbReference type="InterPro" id="IPR011989">
    <property type="entry name" value="ARM-like"/>
</dbReference>
<dbReference type="EMBL" id="HBHJ01032407">
    <property type="protein sequence ID" value="CAD9710515.1"/>
    <property type="molecule type" value="Transcribed_RNA"/>
</dbReference>
<dbReference type="SMART" id="SM01102">
    <property type="entry name" value="CRM1_C"/>
    <property type="match status" value="1"/>
</dbReference>
<dbReference type="Pfam" id="PF08389">
    <property type="entry name" value="Xpo1"/>
    <property type="match status" value="1"/>
</dbReference>
<protein>
    <recommendedName>
        <fullName evidence="7">Exportin-1</fullName>
    </recommendedName>
</protein>
<dbReference type="Pfam" id="PF08767">
    <property type="entry name" value="CRM1_C"/>
    <property type="match status" value="1"/>
</dbReference>
<evidence type="ECO:0000256" key="7">
    <source>
        <dbReference type="ARBA" id="ARBA00073514"/>
    </source>
</evidence>
<evidence type="ECO:0000256" key="2">
    <source>
        <dbReference type="ARBA" id="ARBA00009466"/>
    </source>
</evidence>
<dbReference type="InterPro" id="IPR013598">
    <property type="entry name" value="Exportin-1/Importin-b-like"/>
</dbReference>
<keyword evidence="4" id="KW-0509">mRNA transport</keyword>
<dbReference type="Pfam" id="PF18787">
    <property type="entry name" value="CRM1_repeat_3"/>
    <property type="match status" value="1"/>
</dbReference>
<dbReference type="GO" id="GO:0031267">
    <property type="term" value="F:small GTPase binding"/>
    <property type="evidence" value="ECO:0007669"/>
    <property type="project" value="InterPro"/>
</dbReference>
<dbReference type="GO" id="GO:0005634">
    <property type="term" value="C:nucleus"/>
    <property type="evidence" value="ECO:0007669"/>
    <property type="project" value="UniProtKB-SubCell"/>
</dbReference>
<evidence type="ECO:0000256" key="3">
    <source>
        <dbReference type="ARBA" id="ARBA00022448"/>
    </source>
</evidence>
<dbReference type="InterPro" id="IPR001494">
    <property type="entry name" value="Importin-beta_N"/>
</dbReference>
<comment type="subcellular location">
    <subcellularLocation>
        <location evidence="1">Nucleus</location>
    </subcellularLocation>
</comment>